<feature type="compositionally biased region" description="Gly residues" evidence="1">
    <location>
        <begin position="610"/>
        <end position="628"/>
    </location>
</feature>
<gene>
    <name evidence="2" type="ORF">B0A55_00374</name>
</gene>
<feature type="compositionally biased region" description="Low complexity" evidence="1">
    <location>
        <begin position="465"/>
        <end position="478"/>
    </location>
</feature>
<reference evidence="2 3" key="1">
    <citation type="submission" date="2017-03" db="EMBL/GenBank/DDBJ databases">
        <title>Genomes of endolithic fungi from Antarctica.</title>
        <authorList>
            <person name="Coleine C."/>
            <person name="Masonjones S."/>
            <person name="Stajich J.E."/>
        </authorList>
    </citation>
    <scope>NUCLEOTIDE SEQUENCE [LARGE SCALE GENOMIC DNA]</scope>
    <source>
        <strain evidence="2 3">CCFEE 5184</strain>
    </source>
</reference>
<feature type="region of interest" description="Disordered" evidence="1">
    <location>
        <begin position="1"/>
        <end position="36"/>
    </location>
</feature>
<protein>
    <recommendedName>
        <fullName evidence="4">F-box domain-containing protein</fullName>
    </recommendedName>
</protein>
<sequence>MGLLKHLRSKSRLAGPQPTHSTTYSSPPTPYRGRDHTQRLPDTVLALLFAYICPHTQDFSYLPSERSQIDSDGCMLCDLRDLAHCASVCRKWYGVSQKALYGSVRIDAVHYCALEEELAERRRKGGGKGMHFRSRSSMAAVEPGEVPSVRLSLLCRTVRESEFLALRVLVLKLPYMTRETAKGELARCVSALPNLRYVDLPDGFFTGDPSCLALRQELQSRCPDIRKMSYRTGSEEALELLAHRHWQSIEILELSGLAIEPATLRIVLASLPTLRDLTLSEMEWMDDTIFQLSPGQLPDFPTLQSLRLDNTSGVTAQGLGQWLSAPHNREALTSLSLQHTGVTVSDLHHVLWKASQLQHLSISESVTKSLTLTSTTLPPLTSISLRTLHFEITSSEDVHGLQKPAESYYAYLASSLHQNALPGLLTLYVRDPNFPELLLLPPVLQPFATSDNGGPNAGSLRSKPSNLSSYTNNSSLRNGPKGNSALPTNHNGPTSNRGLAGSGFTQTLEVFSKGLDELEWVFTSIAPTPSSHQTWGGTNNNSNDRQNFTFSSSGGRPLSAYSAGRGLGPQWAQGGFGGEARKSVIVGNGFGGFLAVPQEEVPRPMTSDGGAIGGGTGGTRVDGVGGTRWGSIGSQATAGSSSAGGAGSFLRPPPSLSSLTGSLAGGEGGRRGSRHDLWR</sequence>
<feature type="region of interest" description="Disordered" evidence="1">
    <location>
        <begin position="530"/>
        <end position="555"/>
    </location>
</feature>
<evidence type="ECO:0000256" key="1">
    <source>
        <dbReference type="SAM" id="MobiDB-lite"/>
    </source>
</evidence>
<accession>A0A4U0Y2A9</accession>
<dbReference type="Gene3D" id="3.80.10.10">
    <property type="entry name" value="Ribonuclease Inhibitor"/>
    <property type="match status" value="1"/>
</dbReference>
<evidence type="ECO:0000313" key="2">
    <source>
        <dbReference type="EMBL" id="TKA83567.1"/>
    </source>
</evidence>
<dbReference type="InterPro" id="IPR032675">
    <property type="entry name" value="LRR_dom_sf"/>
</dbReference>
<feature type="compositionally biased region" description="Basic and acidic residues" evidence="1">
    <location>
        <begin position="668"/>
        <end position="679"/>
    </location>
</feature>
<evidence type="ECO:0008006" key="4">
    <source>
        <dbReference type="Google" id="ProtNLM"/>
    </source>
</evidence>
<dbReference type="EMBL" id="NAJQ01000006">
    <property type="protein sequence ID" value="TKA83567.1"/>
    <property type="molecule type" value="Genomic_DNA"/>
</dbReference>
<name>A0A4U0Y2A9_9PEZI</name>
<proteinExistence type="predicted"/>
<keyword evidence="3" id="KW-1185">Reference proteome</keyword>
<dbReference type="Gene3D" id="1.20.1280.50">
    <property type="match status" value="1"/>
</dbReference>
<feature type="region of interest" description="Disordered" evidence="1">
    <location>
        <begin position="602"/>
        <end position="679"/>
    </location>
</feature>
<feature type="compositionally biased region" description="Polar residues" evidence="1">
    <location>
        <begin position="485"/>
        <end position="501"/>
    </location>
</feature>
<feature type="compositionally biased region" description="Polar residues" evidence="1">
    <location>
        <begin position="530"/>
        <end position="554"/>
    </location>
</feature>
<dbReference type="SUPFAM" id="SSF52047">
    <property type="entry name" value="RNI-like"/>
    <property type="match status" value="1"/>
</dbReference>
<comment type="caution">
    <text evidence="2">The sequence shown here is derived from an EMBL/GenBank/DDBJ whole genome shotgun (WGS) entry which is preliminary data.</text>
</comment>
<organism evidence="2 3">
    <name type="scientific">Friedmanniomyces simplex</name>
    <dbReference type="NCBI Taxonomy" id="329884"/>
    <lineage>
        <taxon>Eukaryota</taxon>
        <taxon>Fungi</taxon>
        <taxon>Dikarya</taxon>
        <taxon>Ascomycota</taxon>
        <taxon>Pezizomycotina</taxon>
        <taxon>Dothideomycetes</taxon>
        <taxon>Dothideomycetidae</taxon>
        <taxon>Mycosphaerellales</taxon>
        <taxon>Teratosphaeriaceae</taxon>
        <taxon>Friedmanniomyces</taxon>
    </lineage>
</organism>
<dbReference type="AlphaFoldDB" id="A0A4U0Y2A9"/>
<evidence type="ECO:0000313" key="3">
    <source>
        <dbReference type="Proteomes" id="UP000309340"/>
    </source>
</evidence>
<dbReference type="STRING" id="329884.A0A4U0Y2A9"/>
<feature type="compositionally biased region" description="Low complexity" evidence="1">
    <location>
        <begin position="629"/>
        <end position="641"/>
    </location>
</feature>
<dbReference type="Proteomes" id="UP000309340">
    <property type="component" value="Unassembled WGS sequence"/>
</dbReference>
<dbReference type="OrthoDB" id="5405297at2759"/>
<feature type="region of interest" description="Disordered" evidence="1">
    <location>
        <begin position="450"/>
        <end position="501"/>
    </location>
</feature>
<feature type="compositionally biased region" description="Basic residues" evidence="1">
    <location>
        <begin position="1"/>
        <end position="11"/>
    </location>
</feature>